<feature type="non-terminal residue" evidence="1">
    <location>
        <position position="1"/>
    </location>
</feature>
<comment type="caution">
    <text evidence="1">The sequence shown here is derived from an EMBL/GenBank/DDBJ whole genome shotgun (WGS) entry which is preliminary data.</text>
</comment>
<protein>
    <submittedName>
        <fullName evidence="1">Uncharacterized protein</fullName>
    </submittedName>
</protein>
<evidence type="ECO:0000313" key="2">
    <source>
        <dbReference type="Proteomes" id="UP000708208"/>
    </source>
</evidence>
<proteinExistence type="predicted"/>
<accession>A0A8J2NR11</accession>
<sequence length="59" mass="6468">MLFTSLSEKEIPENVILQNGILNFSTPCIPRTSESSGLPSVGHQRDSKDEETICCTSNI</sequence>
<dbReference type="AlphaFoldDB" id="A0A8J2NR11"/>
<keyword evidence="2" id="KW-1185">Reference proteome</keyword>
<gene>
    <name evidence="1" type="ORF">AFUS01_LOCUS675</name>
</gene>
<dbReference type="Proteomes" id="UP000708208">
    <property type="component" value="Unassembled WGS sequence"/>
</dbReference>
<evidence type="ECO:0000313" key="1">
    <source>
        <dbReference type="EMBL" id="CAG7649058.1"/>
    </source>
</evidence>
<organism evidence="1 2">
    <name type="scientific">Allacma fusca</name>
    <dbReference type="NCBI Taxonomy" id="39272"/>
    <lineage>
        <taxon>Eukaryota</taxon>
        <taxon>Metazoa</taxon>
        <taxon>Ecdysozoa</taxon>
        <taxon>Arthropoda</taxon>
        <taxon>Hexapoda</taxon>
        <taxon>Collembola</taxon>
        <taxon>Symphypleona</taxon>
        <taxon>Sminthuridae</taxon>
        <taxon>Allacma</taxon>
    </lineage>
</organism>
<name>A0A8J2NR11_9HEXA</name>
<dbReference type="EMBL" id="CAJVCH010003521">
    <property type="protein sequence ID" value="CAG7649058.1"/>
    <property type="molecule type" value="Genomic_DNA"/>
</dbReference>
<reference evidence="1" key="1">
    <citation type="submission" date="2021-06" db="EMBL/GenBank/DDBJ databases">
        <authorList>
            <person name="Hodson N. C."/>
            <person name="Mongue J. A."/>
            <person name="Jaron S. K."/>
        </authorList>
    </citation>
    <scope>NUCLEOTIDE SEQUENCE</scope>
</reference>